<evidence type="ECO:0000313" key="1">
    <source>
        <dbReference type="EMBL" id="KAI4319262.1"/>
    </source>
</evidence>
<proteinExistence type="predicted"/>
<protein>
    <submittedName>
        <fullName evidence="1">Uncharacterized protein</fullName>
    </submittedName>
</protein>
<comment type="caution">
    <text evidence="1">The sequence shown here is derived from an EMBL/GenBank/DDBJ whole genome shotgun (WGS) entry which is preliminary data.</text>
</comment>
<dbReference type="Proteomes" id="UP001057402">
    <property type="component" value="Chromosome 10"/>
</dbReference>
<dbReference type="EMBL" id="CM042889">
    <property type="protein sequence ID" value="KAI4319262.1"/>
    <property type="molecule type" value="Genomic_DNA"/>
</dbReference>
<evidence type="ECO:0000313" key="2">
    <source>
        <dbReference type="Proteomes" id="UP001057402"/>
    </source>
</evidence>
<keyword evidence="2" id="KW-1185">Reference proteome</keyword>
<organism evidence="1 2">
    <name type="scientific">Melastoma candidum</name>
    <dbReference type="NCBI Taxonomy" id="119954"/>
    <lineage>
        <taxon>Eukaryota</taxon>
        <taxon>Viridiplantae</taxon>
        <taxon>Streptophyta</taxon>
        <taxon>Embryophyta</taxon>
        <taxon>Tracheophyta</taxon>
        <taxon>Spermatophyta</taxon>
        <taxon>Magnoliopsida</taxon>
        <taxon>eudicotyledons</taxon>
        <taxon>Gunneridae</taxon>
        <taxon>Pentapetalae</taxon>
        <taxon>rosids</taxon>
        <taxon>malvids</taxon>
        <taxon>Myrtales</taxon>
        <taxon>Melastomataceae</taxon>
        <taxon>Melastomatoideae</taxon>
        <taxon>Melastomateae</taxon>
        <taxon>Melastoma</taxon>
    </lineage>
</organism>
<gene>
    <name evidence="1" type="ORF">MLD38_032885</name>
</gene>
<reference evidence="2" key="1">
    <citation type="journal article" date="2023" name="Front. Plant Sci.">
        <title>Chromosomal-level genome assembly of Melastoma candidum provides insights into trichome evolution.</title>
        <authorList>
            <person name="Zhong Y."/>
            <person name="Wu W."/>
            <person name="Sun C."/>
            <person name="Zou P."/>
            <person name="Liu Y."/>
            <person name="Dai S."/>
            <person name="Zhou R."/>
        </authorList>
    </citation>
    <scope>NUCLEOTIDE SEQUENCE [LARGE SCALE GENOMIC DNA]</scope>
</reference>
<sequence>MVEPVRAYVLGSDVVYSEGAVNDLLETLPNLGPQTTIILADAILEYFLDAAFRNFIVGRIDQVGLAVAQGAKLRGASRIIGVDINPGKAEQAKKFGVDEYLNPKDLDEPISQPEITAHYGLLLTGRTLKGTMFGGWKPKSDIPLLVDRCLKKEIQVDEFVTHEVQFEEINKAFDLMKGGECLR</sequence>
<name>A0ACB9M722_9MYRT</name>
<accession>A0ACB9M722</accession>